<gene>
    <name evidence="1" type="ORF">F2Q69_00011326</name>
</gene>
<dbReference type="EMBL" id="QGKX02000996">
    <property type="protein sequence ID" value="KAF3557363.1"/>
    <property type="molecule type" value="Genomic_DNA"/>
</dbReference>
<evidence type="ECO:0000313" key="1">
    <source>
        <dbReference type="EMBL" id="KAF3557363.1"/>
    </source>
</evidence>
<dbReference type="Proteomes" id="UP000712600">
    <property type="component" value="Unassembled WGS sequence"/>
</dbReference>
<protein>
    <submittedName>
        <fullName evidence="1">Uncharacterized protein</fullName>
    </submittedName>
</protein>
<dbReference type="AlphaFoldDB" id="A0A8S9QY45"/>
<comment type="caution">
    <text evidence="1">The sequence shown here is derived from an EMBL/GenBank/DDBJ whole genome shotgun (WGS) entry which is preliminary data.</text>
</comment>
<proteinExistence type="predicted"/>
<evidence type="ECO:0000313" key="2">
    <source>
        <dbReference type="Proteomes" id="UP000712600"/>
    </source>
</evidence>
<name>A0A8S9QY45_BRACR</name>
<accession>A0A8S9QY45</accession>
<reference evidence="1" key="1">
    <citation type="submission" date="2019-12" db="EMBL/GenBank/DDBJ databases">
        <title>Genome sequencing and annotation of Brassica cretica.</title>
        <authorList>
            <person name="Studholme D.J."/>
            <person name="Sarris P."/>
        </authorList>
    </citation>
    <scope>NUCLEOTIDE SEQUENCE</scope>
    <source>
        <strain evidence="1">PFS-109/04</strain>
        <tissue evidence="1">Leaf</tissue>
    </source>
</reference>
<sequence>MPSGAKKRKALKKKKELEAFGACPSNKGINDHGLLNISGYDEHGSQDEGVLFN</sequence>
<organism evidence="1 2">
    <name type="scientific">Brassica cretica</name>
    <name type="common">Mustard</name>
    <dbReference type="NCBI Taxonomy" id="69181"/>
    <lineage>
        <taxon>Eukaryota</taxon>
        <taxon>Viridiplantae</taxon>
        <taxon>Streptophyta</taxon>
        <taxon>Embryophyta</taxon>
        <taxon>Tracheophyta</taxon>
        <taxon>Spermatophyta</taxon>
        <taxon>Magnoliopsida</taxon>
        <taxon>eudicotyledons</taxon>
        <taxon>Gunneridae</taxon>
        <taxon>Pentapetalae</taxon>
        <taxon>rosids</taxon>
        <taxon>malvids</taxon>
        <taxon>Brassicales</taxon>
        <taxon>Brassicaceae</taxon>
        <taxon>Brassiceae</taxon>
        <taxon>Brassica</taxon>
    </lineage>
</organism>